<evidence type="ECO:0000256" key="7">
    <source>
        <dbReference type="SAM" id="Phobius"/>
    </source>
</evidence>
<dbReference type="SUPFAM" id="SSF103473">
    <property type="entry name" value="MFS general substrate transporter"/>
    <property type="match status" value="1"/>
</dbReference>
<feature type="transmembrane region" description="Helical" evidence="7">
    <location>
        <begin position="356"/>
        <end position="375"/>
    </location>
</feature>
<evidence type="ECO:0000256" key="3">
    <source>
        <dbReference type="ARBA" id="ARBA00022692"/>
    </source>
</evidence>
<evidence type="ECO:0000256" key="2">
    <source>
        <dbReference type="ARBA" id="ARBA00022448"/>
    </source>
</evidence>
<dbReference type="PANTHER" id="PTHR23501:SF191">
    <property type="entry name" value="VACUOLAR BASIC AMINO ACID TRANSPORTER 4"/>
    <property type="match status" value="1"/>
</dbReference>
<keyword evidence="5 7" id="KW-0472">Membrane</keyword>
<reference evidence="9 10" key="1">
    <citation type="submission" date="2024-06" db="EMBL/GenBank/DDBJ databases">
        <title>The Natural Products Discovery Center: Release of the First 8490 Sequenced Strains for Exploring Actinobacteria Biosynthetic Diversity.</title>
        <authorList>
            <person name="Kalkreuter E."/>
            <person name="Kautsar S.A."/>
            <person name="Yang D."/>
            <person name="Bader C.D."/>
            <person name="Teijaro C.N."/>
            <person name="Fluegel L."/>
            <person name="Davis C.M."/>
            <person name="Simpson J.R."/>
            <person name="Lauterbach L."/>
            <person name="Steele A.D."/>
            <person name="Gui C."/>
            <person name="Meng S."/>
            <person name="Li G."/>
            <person name="Viehrig K."/>
            <person name="Ye F."/>
            <person name="Su P."/>
            <person name="Kiefer A.F."/>
            <person name="Nichols A."/>
            <person name="Cepeda A.J."/>
            <person name="Yan W."/>
            <person name="Fan B."/>
            <person name="Jiang Y."/>
            <person name="Adhikari A."/>
            <person name="Zheng C.-J."/>
            <person name="Schuster L."/>
            <person name="Cowan T.M."/>
            <person name="Smanski M.J."/>
            <person name="Chevrette M.G."/>
            <person name="De Carvalho L.P.S."/>
            <person name="Shen B."/>
        </authorList>
    </citation>
    <scope>NUCLEOTIDE SEQUENCE [LARGE SCALE GENOMIC DNA]</scope>
    <source>
        <strain evidence="9 10">NPDC033843</strain>
    </source>
</reference>
<name>A0ABV2ZV21_9ACTN</name>
<evidence type="ECO:0000259" key="8">
    <source>
        <dbReference type="PROSITE" id="PS50850"/>
    </source>
</evidence>
<feature type="transmembrane region" description="Helical" evidence="7">
    <location>
        <begin position="181"/>
        <end position="203"/>
    </location>
</feature>
<dbReference type="PROSITE" id="PS50850">
    <property type="entry name" value="MFS"/>
    <property type="match status" value="1"/>
</dbReference>
<comment type="caution">
    <text evidence="9">The sequence shown here is derived from an EMBL/GenBank/DDBJ whole genome shotgun (WGS) entry which is preliminary data.</text>
</comment>
<dbReference type="Gene3D" id="1.20.1250.20">
    <property type="entry name" value="MFS general substrate transporter like domains"/>
    <property type="match status" value="2"/>
</dbReference>
<evidence type="ECO:0000313" key="9">
    <source>
        <dbReference type="EMBL" id="MEU3786385.1"/>
    </source>
</evidence>
<keyword evidence="4 7" id="KW-1133">Transmembrane helix</keyword>
<feature type="transmembrane region" description="Helical" evidence="7">
    <location>
        <begin position="121"/>
        <end position="141"/>
    </location>
</feature>
<dbReference type="InterPro" id="IPR011701">
    <property type="entry name" value="MFS"/>
</dbReference>
<dbReference type="Pfam" id="PF07690">
    <property type="entry name" value="MFS_1"/>
    <property type="match status" value="1"/>
</dbReference>
<gene>
    <name evidence="9" type="ORF">AB0E89_38600</name>
</gene>
<evidence type="ECO:0000256" key="4">
    <source>
        <dbReference type="ARBA" id="ARBA00022989"/>
    </source>
</evidence>
<dbReference type="InterPro" id="IPR020846">
    <property type="entry name" value="MFS_dom"/>
</dbReference>
<sequence>MTRTPAASPPPAPVADTPPGASTRLGPRLTMVLLAMLWPAQMLTVAGVFTATSQGAIAQHFHTAQIAWFTTIYALVVALATPFVAKAGDLFGRKRVMIAILAAGLIGDLIAVLAPSYEVMLVGRAVAGLYGPIAALVYASARDVFPPRHVGMATGLIGSSAGVVLVVCPLAAGWLLDHSGFHGVLWALAAGIALGLLLVLLFMPNVPPTEQRVHFDWVGGLLLGGSATVLVYALGQGGTWGWTDTRILGLFAACIVLAVAFVLVERRVREPLLDVRMLARPSVATVLAGSAIAQGTFFTAGTMVVFVALYPAIPGVSAGLGWSGTHNALVGTPAGLLVIIVGLIAGLLTRKIDPRLPWRAGLLITTAGLISQGFFHHNELQIILAGCLTSFGGGLVLSCAGILLLGAVSHREQGLASGMAIMLMNLANALTTQLMFTALNNDRHILKGTAFYSDEALTNAYFTLAGCMAVALILSFFIPRVLRPDQIDTGAQPATV</sequence>
<keyword evidence="2" id="KW-0813">Transport</keyword>
<feature type="region of interest" description="Disordered" evidence="6">
    <location>
        <begin position="1"/>
        <end position="23"/>
    </location>
</feature>
<feature type="transmembrane region" description="Helical" evidence="7">
    <location>
        <begin position="381"/>
        <end position="408"/>
    </location>
</feature>
<protein>
    <submittedName>
        <fullName evidence="9">MFS transporter</fullName>
    </submittedName>
</protein>
<feature type="transmembrane region" description="Helical" evidence="7">
    <location>
        <begin position="153"/>
        <end position="175"/>
    </location>
</feature>
<feature type="transmembrane region" description="Helical" evidence="7">
    <location>
        <begin position="420"/>
        <end position="439"/>
    </location>
</feature>
<keyword evidence="10" id="KW-1185">Reference proteome</keyword>
<feature type="transmembrane region" description="Helical" evidence="7">
    <location>
        <begin position="96"/>
        <end position="115"/>
    </location>
</feature>
<feature type="domain" description="Major facilitator superfamily (MFS) profile" evidence="8">
    <location>
        <begin position="19"/>
        <end position="483"/>
    </location>
</feature>
<feature type="transmembrane region" description="Helical" evidence="7">
    <location>
        <begin position="330"/>
        <end position="349"/>
    </location>
</feature>
<dbReference type="InterPro" id="IPR036259">
    <property type="entry name" value="MFS_trans_sf"/>
</dbReference>
<feature type="transmembrane region" description="Helical" evidence="7">
    <location>
        <begin position="215"/>
        <end position="235"/>
    </location>
</feature>
<evidence type="ECO:0000256" key="1">
    <source>
        <dbReference type="ARBA" id="ARBA00004429"/>
    </source>
</evidence>
<feature type="transmembrane region" description="Helical" evidence="7">
    <location>
        <begin position="459"/>
        <end position="478"/>
    </location>
</feature>
<evidence type="ECO:0000313" key="10">
    <source>
        <dbReference type="Proteomes" id="UP001550739"/>
    </source>
</evidence>
<evidence type="ECO:0000256" key="6">
    <source>
        <dbReference type="SAM" id="MobiDB-lite"/>
    </source>
</evidence>
<feature type="transmembrane region" description="Helical" evidence="7">
    <location>
        <begin position="32"/>
        <end position="53"/>
    </location>
</feature>
<comment type="subcellular location">
    <subcellularLocation>
        <location evidence="1">Cell inner membrane</location>
        <topology evidence="1">Multi-pass membrane protein</topology>
    </subcellularLocation>
</comment>
<dbReference type="Proteomes" id="UP001550739">
    <property type="component" value="Unassembled WGS sequence"/>
</dbReference>
<feature type="transmembrane region" description="Helical" evidence="7">
    <location>
        <begin position="65"/>
        <end position="84"/>
    </location>
</feature>
<accession>A0ABV2ZV21</accession>
<keyword evidence="3 7" id="KW-0812">Transmembrane</keyword>
<evidence type="ECO:0000256" key="5">
    <source>
        <dbReference type="ARBA" id="ARBA00023136"/>
    </source>
</evidence>
<dbReference type="EMBL" id="JBEZVE010000028">
    <property type="protein sequence ID" value="MEU3786385.1"/>
    <property type="molecule type" value="Genomic_DNA"/>
</dbReference>
<dbReference type="PANTHER" id="PTHR23501">
    <property type="entry name" value="MAJOR FACILITATOR SUPERFAMILY"/>
    <property type="match status" value="1"/>
</dbReference>
<organism evidence="9 10">
    <name type="scientific">Streptomyces sp. 900129855</name>
    <dbReference type="NCBI Taxonomy" id="3155129"/>
    <lineage>
        <taxon>Bacteria</taxon>
        <taxon>Bacillati</taxon>
        <taxon>Actinomycetota</taxon>
        <taxon>Actinomycetes</taxon>
        <taxon>Kitasatosporales</taxon>
        <taxon>Streptomycetaceae</taxon>
        <taxon>Streptomyces</taxon>
    </lineage>
</organism>
<feature type="transmembrane region" description="Helical" evidence="7">
    <location>
        <begin position="285"/>
        <end position="310"/>
    </location>
</feature>
<feature type="transmembrane region" description="Helical" evidence="7">
    <location>
        <begin position="247"/>
        <end position="264"/>
    </location>
</feature>
<proteinExistence type="predicted"/>
<dbReference type="RefSeq" id="WP_361708373.1">
    <property type="nucleotide sequence ID" value="NZ_JBEZVE010000028.1"/>
</dbReference>